<dbReference type="Proteomes" id="UP000811399">
    <property type="component" value="Unassembled WGS sequence"/>
</dbReference>
<dbReference type="Pfam" id="PF00425">
    <property type="entry name" value="Chorismate_bind"/>
    <property type="match status" value="1"/>
</dbReference>
<dbReference type="AlphaFoldDB" id="A0A2G4R5E5"/>
<gene>
    <name evidence="3" type="ORF">AA994_01835</name>
    <name evidence="2" type="ORF">CVU5213_02405</name>
</gene>
<evidence type="ECO:0000313" key="3">
    <source>
        <dbReference type="EMBL" id="PHY91796.1"/>
    </source>
</evidence>
<evidence type="ECO:0000259" key="1">
    <source>
        <dbReference type="Pfam" id="PF00425"/>
    </source>
</evidence>
<dbReference type="RefSeq" id="WP_099461067.1">
    <property type="nucleotide sequence ID" value="NZ_LDWY01000019.1"/>
</dbReference>
<keyword evidence="5" id="KW-1185">Reference proteome</keyword>
<dbReference type="InterPro" id="IPR019999">
    <property type="entry name" value="Anth_synth_I-like"/>
</dbReference>
<dbReference type="EMBL" id="LDWY01000019">
    <property type="protein sequence ID" value="PHY91796.1"/>
    <property type="molecule type" value="Genomic_DNA"/>
</dbReference>
<reference evidence="2" key="3">
    <citation type="submission" date="2019-07" db="EMBL/GenBank/DDBJ databases">
        <authorList>
            <person name="Miller W.G."/>
        </authorList>
    </citation>
    <scope>NUCLEOTIDE SEQUENCE</scope>
    <source>
        <strain evidence="2">52/13</strain>
    </source>
</reference>
<evidence type="ECO:0000313" key="4">
    <source>
        <dbReference type="Proteomes" id="UP000237472"/>
    </source>
</evidence>
<dbReference type="SUPFAM" id="SSF56322">
    <property type="entry name" value="ADC synthase"/>
    <property type="match status" value="1"/>
</dbReference>
<organism evidence="3 4">
    <name type="scientific">Campylobacter vulpis</name>
    <dbReference type="NCBI Taxonomy" id="1655500"/>
    <lineage>
        <taxon>Bacteria</taxon>
        <taxon>Pseudomonadati</taxon>
        <taxon>Campylobacterota</taxon>
        <taxon>Epsilonproteobacteria</taxon>
        <taxon>Campylobacterales</taxon>
        <taxon>Campylobacteraceae</taxon>
        <taxon>Campylobacter</taxon>
    </lineage>
</organism>
<dbReference type="OrthoDB" id="9803598at2"/>
<dbReference type="GO" id="GO:0000162">
    <property type="term" value="P:L-tryptophan biosynthetic process"/>
    <property type="evidence" value="ECO:0007669"/>
    <property type="project" value="TreeGrafter"/>
</dbReference>
<dbReference type="Proteomes" id="UP000237472">
    <property type="component" value="Unassembled WGS sequence"/>
</dbReference>
<reference evidence="4" key="2">
    <citation type="submission" date="2015-06" db="EMBL/GenBank/DDBJ databases">
        <authorList>
            <person name="Parisi A."/>
            <person name="Chiara M."/>
            <person name="Florio D."/>
            <person name="Miccolupo A."/>
            <person name="Manzari C."/>
            <person name="Mion D."/>
            <person name="Caruso M."/>
            <person name="D'erchia A.M."/>
            <person name="Zanoni R."/>
        </authorList>
    </citation>
    <scope>NUCLEOTIDE SEQUENCE [LARGE SCALE GENOMIC DNA]</scope>
    <source>
        <strain evidence="4">73/13</strain>
    </source>
</reference>
<dbReference type="PRINTS" id="PR00095">
    <property type="entry name" value="ANTSNTHASEI"/>
</dbReference>
<protein>
    <submittedName>
        <fullName evidence="2">Anthranilate synthase component I family protein</fullName>
    </submittedName>
    <submittedName>
        <fullName evidence="3">Anthranilate synthase subunit I</fullName>
    </submittedName>
</protein>
<reference evidence="3" key="1">
    <citation type="submission" date="2015-06" db="EMBL/GenBank/DDBJ databases">
        <authorList>
            <person name="Hoefler B.C."/>
            <person name="Straight P.D."/>
        </authorList>
    </citation>
    <scope>NUCLEOTIDE SEQUENCE [LARGE SCALE GENOMIC DNA]</scope>
    <source>
        <strain evidence="3">73/13</strain>
    </source>
</reference>
<name>A0A2G4R5E5_9BACT</name>
<evidence type="ECO:0000313" key="5">
    <source>
        <dbReference type="Proteomes" id="UP000811399"/>
    </source>
</evidence>
<accession>A0A2G4R5E5</accession>
<sequence length="412" mass="47194">MLSKDVNFYYRQILEKYPNSYFTQDLNKVIIGIDCEYLDANSMTFSELKAKFYECAAGEKLCEYAGFFGVLSANFIHLFENLPSLERENYDFPSFLFANARAYLLYEKNSKMFFQFGENQYFDFLSENYICPQKNKAEFSILNDLEEEQKSYETMVKKAKEYLLSGDIFQVVLSKQLCIRHNINAFDYYETLSLENPSAYMFYFPTKYGVVLGSSPELLLSIKQKEIFTAPIAGTRNLDENSDISVLEKELLEDEKELSEHRMLVDLARNDISKSGENTRVEKLYSILKSKYVMHIVSEVYATLREEANIFDAIGALFPAGTLSGAPKIRALEIINELENLDRGVYGGAVGFLNFNENVVLALIIRSAFFKDDKAYISSGAGIVLQSKAEKEYAEICAKRRALLATFERLTK</sequence>
<evidence type="ECO:0000313" key="2">
    <source>
        <dbReference type="EMBL" id="MBS4240588.1"/>
    </source>
</evidence>
<reference evidence="2 5" key="4">
    <citation type="journal article" date="2021" name="Syst. Appl. Microbiol.">
        <title>nCampylobacter vulpis sp. nov. isolated from wild red foxes.</title>
        <authorList>
            <person name="Parisi A."/>
            <person name="Chiara M."/>
            <person name="Caffara M."/>
            <person name="Mion D."/>
            <person name="Miller W.G."/>
            <person name="Caruso M."/>
            <person name="Manzari C."/>
            <person name="Florio D."/>
            <person name="Capozzi L."/>
            <person name="D'Erchia A.M."/>
            <person name="Manzulli V."/>
            <person name="Zanoni R.G."/>
        </authorList>
    </citation>
    <scope>NUCLEOTIDE SEQUENCE [LARGE SCALE GENOMIC DNA]</scope>
    <source>
        <strain evidence="2 5">52/13</strain>
    </source>
</reference>
<dbReference type="EMBL" id="VJYU01000004">
    <property type="protein sequence ID" value="MBS4240588.1"/>
    <property type="molecule type" value="Genomic_DNA"/>
</dbReference>
<dbReference type="InterPro" id="IPR015890">
    <property type="entry name" value="Chorismate_C"/>
</dbReference>
<dbReference type="InterPro" id="IPR005801">
    <property type="entry name" value="ADC_synthase"/>
</dbReference>
<feature type="domain" description="Chorismate-utilising enzyme C-terminal" evidence="1">
    <location>
        <begin position="149"/>
        <end position="399"/>
    </location>
</feature>
<dbReference type="Gene3D" id="3.60.120.10">
    <property type="entry name" value="Anthranilate synthase"/>
    <property type="match status" value="1"/>
</dbReference>
<comment type="caution">
    <text evidence="3">The sequence shown here is derived from an EMBL/GenBank/DDBJ whole genome shotgun (WGS) entry which is preliminary data.</text>
</comment>
<dbReference type="PANTHER" id="PTHR11236:SF9">
    <property type="entry name" value="ANTHRANILATE SYNTHASE COMPONENT 1"/>
    <property type="match status" value="1"/>
</dbReference>
<proteinExistence type="predicted"/>
<dbReference type="PANTHER" id="PTHR11236">
    <property type="entry name" value="AMINOBENZOATE/ANTHRANILATE SYNTHASE"/>
    <property type="match status" value="1"/>
</dbReference>